<name>A0A022PHR8_9GAMM</name>
<dbReference type="AlphaFoldDB" id="A0A022PHR8"/>
<reference evidence="1 2" key="1">
    <citation type="submission" date="2014-03" db="EMBL/GenBank/DDBJ databases">
        <title>Draft Genome of Photorhabdus luminescens BA1, an Egyptian Isolate.</title>
        <authorList>
            <person name="Ghazal S."/>
            <person name="Hurst S.G.IV."/>
            <person name="Morris K."/>
            <person name="Thomas K."/>
            <person name="Tisa L.S."/>
        </authorList>
    </citation>
    <scope>NUCLEOTIDE SEQUENCE [LARGE SCALE GENOMIC DNA]</scope>
    <source>
        <strain evidence="1 2">BA1</strain>
    </source>
</reference>
<organism evidence="1 2">
    <name type="scientific">Photorhabdus aegyptia</name>
    <dbReference type="NCBI Taxonomy" id="2805098"/>
    <lineage>
        <taxon>Bacteria</taxon>
        <taxon>Pseudomonadati</taxon>
        <taxon>Pseudomonadota</taxon>
        <taxon>Gammaproteobacteria</taxon>
        <taxon>Enterobacterales</taxon>
        <taxon>Morganellaceae</taxon>
        <taxon>Photorhabdus</taxon>
    </lineage>
</organism>
<dbReference type="Proteomes" id="UP000023464">
    <property type="component" value="Unassembled WGS sequence"/>
</dbReference>
<evidence type="ECO:0000313" key="1">
    <source>
        <dbReference type="EMBL" id="EYU15074.1"/>
    </source>
</evidence>
<dbReference type="PATRIC" id="fig|1393736.3.peg.2389"/>
<dbReference type="EMBL" id="JFGV01000032">
    <property type="protein sequence ID" value="EYU15074.1"/>
    <property type="molecule type" value="Genomic_DNA"/>
</dbReference>
<sequence>MFGIEMKKDRVLSTFSVDKVVDKNVDIQKFSQCTIKGRWYLFVGKKQPKNVKIQPKIVEDTNQPKEAIRI</sequence>
<gene>
    <name evidence="1" type="ORF">BA1DRAFT_02343</name>
</gene>
<keyword evidence="2" id="KW-1185">Reference proteome</keyword>
<evidence type="ECO:0000313" key="2">
    <source>
        <dbReference type="Proteomes" id="UP000023464"/>
    </source>
</evidence>
<proteinExistence type="predicted"/>
<comment type="caution">
    <text evidence="1">The sequence shown here is derived from an EMBL/GenBank/DDBJ whole genome shotgun (WGS) entry which is preliminary data.</text>
</comment>
<dbReference type="RefSeq" id="WP_152544309.1">
    <property type="nucleotide sequence ID" value="NZ_CAWLTM010000083.1"/>
</dbReference>
<accession>A0A022PHR8</accession>
<protein>
    <submittedName>
        <fullName evidence="1">Uncharacterized protein</fullName>
    </submittedName>
</protein>